<dbReference type="Pfam" id="PF17917">
    <property type="entry name" value="RT_RNaseH"/>
    <property type="match status" value="1"/>
</dbReference>
<dbReference type="GO" id="GO:0015074">
    <property type="term" value="P:DNA integration"/>
    <property type="evidence" value="ECO:0007669"/>
    <property type="project" value="UniProtKB-KW"/>
</dbReference>
<organism evidence="19 20">
    <name type="scientific">Cyprinus carpio</name>
    <name type="common">Common carp</name>
    <dbReference type="NCBI Taxonomy" id="7962"/>
    <lineage>
        <taxon>Eukaryota</taxon>
        <taxon>Metazoa</taxon>
        <taxon>Chordata</taxon>
        <taxon>Craniata</taxon>
        <taxon>Vertebrata</taxon>
        <taxon>Euteleostomi</taxon>
        <taxon>Actinopterygii</taxon>
        <taxon>Neopterygii</taxon>
        <taxon>Teleostei</taxon>
        <taxon>Ostariophysi</taxon>
        <taxon>Cypriniformes</taxon>
        <taxon>Cyprinidae</taxon>
        <taxon>Cyprininae</taxon>
        <taxon>Cyprinus</taxon>
    </lineage>
</organism>
<evidence type="ECO:0000256" key="10">
    <source>
        <dbReference type="ARBA" id="ARBA00022842"/>
    </source>
</evidence>
<dbReference type="SUPFAM" id="SSF56672">
    <property type="entry name" value="DNA/RNA polymerases"/>
    <property type="match status" value="1"/>
</dbReference>
<evidence type="ECO:0000259" key="17">
    <source>
        <dbReference type="PROSITE" id="PS50013"/>
    </source>
</evidence>
<evidence type="ECO:0000256" key="3">
    <source>
        <dbReference type="ARBA" id="ARBA00022679"/>
    </source>
</evidence>
<dbReference type="Pfam" id="PF24626">
    <property type="entry name" value="SH3_Tf2-1"/>
    <property type="match status" value="1"/>
</dbReference>
<dbReference type="InterPro" id="IPR050951">
    <property type="entry name" value="Retrovirus_Pol_polyprotein"/>
</dbReference>
<dbReference type="PROSITE" id="PS50994">
    <property type="entry name" value="INTEGRASE"/>
    <property type="match status" value="1"/>
</dbReference>
<dbReference type="GO" id="GO:0004190">
    <property type="term" value="F:aspartic-type endopeptidase activity"/>
    <property type="evidence" value="ECO:0007669"/>
    <property type="project" value="UniProtKB-KW"/>
</dbReference>
<evidence type="ECO:0000259" key="18">
    <source>
        <dbReference type="PROSITE" id="PS50994"/>
    </source>
</evidence>
<dbReference type="Gene3D" id="3.30.70.270">
    <property type="match status" value="1"/>
</dbReference>
<keyword evidence="6" id="KW-0479">Metal-binding</keyword>
<dbReference type="PANTHER" id="PTHR37984:SF15">
    <property type="entry name" value="INTEGRASE CATALYTIC DOMAIN-CONTAINING PROTEIN"/>
    <property type="match status" value="1"/>
</dbReference>
<dbReference type="GO" id="GO:0005634">
    <property type="term" value="C:nucleus"/>
    <property type="evidence" value="ECO:0007669"/>
    <property type="project" value="UniProtKB-SubCell"/>
</dbReference>
<dbReference type="SUPFAM" id="SSF54160">
    <property type="entry name" value="Chromo domain-like"/>
    <property type="match status" value="1"/>
</dbReference>
<dbReference type="GO" id="GO:0003887">
    <property type="term" value="F:DNA-directed DNA polymerase activity"/>
    <property type="evidence" value="ECO:0007669"/>
    <property type="project" value="UniProtKB-KW"/>
</dbReference>
<evidence type="ECO:0000256" key="9">
    <source>
        <dbReference type="ARBA" id="ARBA00022801"/>
    </source>
</evidence>
<dbReference type="SUPFAM" id="SSF53098">
    <property type="entry name" value="Ribonuclease H-like"/>
    <property type="match status" value="1"/>
</dbReference>
<dbReference type="GO" id="GO:0004519">
    <property type="term" value="F:endonuclease activity"/>
    <property type="evidence" value="ECO:0007669"/>
    <property type="project" value="UniProtKB-KW"/>
</dbReference>
<keyword evidence="7" id="KW-0064">Aspartyl protease</keyword>
<feature type="domain" description="Chromo" evidence="17">
    <location>
        <begin position="631"/>
        <end position="682"/>
    </location>
</feature>
<dbReference type="Gene3D" id="3.10.20.370">
    <property type="match status" value="1"/>
</dbReference>
<dbReference type="InterPro" id="IPR041373">
    <property type="entry name" value="RT_RNaseH"/>
</dbReference>
<protein>
    <recommendedName>
        <fullName evidence="16">Gypsy retrotransposon integrase-like protein 1</fullName>
    </recommendedName>
</protein>
<keyword evidence="13" id="KW-0239">DNA-directed DNA polymerase</keyword>
<evidence type="ECO:0000256" key="11">
    <source>
        <dbReference type="ARBA" id="ARBA00022908"/>
    </source>
</evidence>
<evidence type="ECO:0000256" key="13">
    <source>
        <dbReference type="ARBA" id="ARBA00022932"/>
    </source>
</evidence>
<accession>A0A8C1PUC8</accession>
<dbReference type="CDD" id="cd09274">
    <property type="entry name" value="RNase_HI_RT_Ty3"/>
    <property type="match status" value="1"/>
</dbReference>
<dbReference type="FunFam" id="3.30.70.270:FF:000020">
    <property type="entry name" value="Transposon Tf2-6 polyprotein-like Protein"/>
    <property type="match status" value="1"/>
</dbReference>
<keyword evidence="10" id="KW-0460">Magnesium</keyword>
<evidence type="ECO:0000256" key="4">
    <source>
        <dbReference type="ARBA" id="ARBA00022695"/>
    </source>
</evidence>
<dbReference type="InterPro" id="IPR000953">
    <property type="entry name" value="Chromo/chromo_shadow_dom"/>
</dbReference>
<evidence type="ECO:0000313" key="19">
    <source>
        <dbReference type="Ensembl" id="ENSCCRP00010107901.1"/>
    </source>
</evidence>
<evidence type="ECO:0000256" key="16">
    <source>
        <dbReference type="ARBA" id="ARBA00039658"/>
    </source>
</evidence>
<keyword evidence="8" id="KW-0255">Endonuclease</keyword>
<keyword evidence="11" id="KW-0229">DNA integration</keyword>
<name>A0A8C1PUC8_CYPCA</name>
<dbReference type="Pfam" id="PF17921">
    <property type="entry name" value="Integrase_H2C2"/>
    <property type="match status" value="1"/>
</dbReference>
<dbReference type="GO" id="GO:0003677">
    <property type="term" value="F:DNA binding"/>
    <property type="evidence" value="ECO:0007669"/>
    <property type="project" value="UniProtKB-KW"/>
</dbReference>
<evidence type="ECO:0000256" key="12">
    <source>
        <dbReference type="ARBA" id="ARBA00022918"/>
    </source>
</evidence>
<dbReference type="InterPro" id="IPR043502">
    <property type="entry name" value="DNA/RNA_pol_sf"/>
</dbReference>
<keyword evidence="20" id="KW-1185">Reference proteome</keyword>
<keyword evidence="3" id="KW-0808">Transferase</keyword>
<evidence type="ECO:0000256" key="5">
    <source>
        <dbReference type="ARBA" id="ARBA00022722"/>
    </source>
</evidence>
<keyword evidence="14" id="KW-0238">DNA-binding</keyword>
<evidence type="ECO:0000256" key="15">
    <source>
        <dbReference type="ARBA" id="ARBA00023172"/>
    </source>
</evidence>
<dbReference type="Pfam" id="PF00385">
    <property type="entry name" value="Chromo"/>
    <property type="match status" value="1"/>
</dbReference>
<proteinExistence type="predicted"/>
<dbReference type="GO" id="GO:0006508">
    <property type="term" value="P:proteolysis"/>
    <property type="evidence" value="ECO:0007669"/>
    <property type="project" value="UniProtKB-KW"/>
</dbReference>
<evidence type="ECO:0000256" key="14">
    <source>
        <dbReference type="ARBA" id="ARBA00023125"/>
    </source>
</evidence>
<dbReference type="Gene3D" id="2.40.50.40">
    <property type="match status" value="1"/>
</dbReference>
<sequence length="693" mass="78185">MDSTKVQAVTDWPVPDTRVALQRFLGFANFYRRFIRNFSQVVAPLTALTSVKSCFRWSESAQRAFDLLKTLFTTAPILMTPDVSRQFIVEVDASEVGVGAILSQRSSSDEKVHPCAYFSHRLSPAERNYDVGNRELLAIRLALGEWRQWLEGAAVPFIVWTDHRNLEYIRSAKRLNARQARWALFFARFNFSISYRPGSKNVKPDALSRLFDSSEVPSTQEVIIPQGRVVGAAIWGIERLVKRALSHSTSPRNVPKNRLFVPVSARLAVLQWGHTSKLTAHPGVRGTLASIRQRFWWPTHERDTRRFIASCAVCAQTKSSNSPPAGLLRPLPIPSRPWSHIALDFITGLPPSAGNTVILTVVDRFSKAAHFIPLAKLPSAKETAQIMVSHVFKLHGLPSDVVSDRGPQFTSQFWREFCRLIGASVSLSSGFHPQTNGQAERANQIVGRILRSLAFRNPASWTEQLPWAEYAHNSLPTSATGLSPFHCCLGYQPPLFSSQDTESNVPSVQAFMQRCKRTWRRVRSALCHTKVRTQRAANKRRVKSPRYICGQRVWLSTLNLPLQSVSRKLAPRFIGPFQIVKIINPVTVRLKLPPNLRRIHPVFHVSCIKPVVRASLRPTLSSVRVEGAPVYRVRKLLDMRRRGRGHQFLVDWEGYGPEERSWVPSRDVLDRSLIEDFLRARQAPPLGAPGGAR</sequence>
<dbReference type="Gene3D" id="3.30.420.10">
    <property type="entry name" value="Ribonuclease H-like superfamily/Ribonuclease H"/>
    <property type="match status" value="1"/>
</dbReference>
<reference evidence="19" key="2">
    <citation type="submission" date="2025-09" db="UniProtKB">
        <authorList>
            <consortium name="Ensembl"/>
        </authorList>
    </citation>
    <scope>IDENTIFICATION</scope>
</reference>
<dbReference type="InterPro" id="IPR056924">
    <property type="entry name" value="SH3_Tf2-1"/>
</dbReference>
<evidence type="ECO:0000256" key="7">
    <source>
        <dbReference type="ARBA" id="ARBA00022750"/>
    </source>
</evidence>
<dbReference type="FunFam" id="3.10.20.370:FF:000003">
    <property type="entry name" value="Transposon Tf2-6 polyprotein"/>
    <property type="match status" value="1"/>
</dbReference>
<keyword evidence="5" id="KW-0540">Nuclease</keyword>
<dbReference type="InterPro" id="IPR043128">
    <property type="entry name" value="Rev_trsase/Diguanyl_cyclase"/>
</dbReference>
<dbReference type="PANTHER" id="PTHR37984">
    <property type="entry name" value="PROTEIN CBG26694"/>
    <property type="match status" value="1"/>
</dbReference>
<dbReference type="GO" id="GO:0006310">
    <property type="term" value="P:DNA recombination"/>
    <property type="evidence" value="ECO:0007669"/>
    <property type="project" value="UniProtKB-KW"/>
</dbReference>
<dbReference type="InterPro" id="IPR023780">
    <property type="entry name" value="Chromo_domain"/>
</dbReference>
<evidence type="ECO:0000256" key="2">
    <source>
        <dbReference type="ARBA" id="ARBA00022670"/>
    </source>
</evidence>
<dbReference type="InterPro" id="IPR016197">
    <property type="entry name" value="Chromo-like_dom_sf"/>
</dbReference>
<evidence type="ECO:0000256" key="8">
    <source>
        <dbReference type="ARBA" id="ARBA00022759"/>
    </source>
</evidence>
<dbReference type="GO" id="GO:0046872">
    <property type="term" value="F:metal ion binding"/>
    <property type="evidence" value="ECO:0007669"/>
    <property type="project" value="UniProtKB-KW"/>
</dbReference>
<comment type="subcellular location">
    <subcellularLocation>
        <location evidence="1">Nucleus</location>
    </subcellularLocation>
</comment>
<dbReference type="FunFam" id="3.30.420.10:FF:000032">
    <property type="entry name" value="Retrovirus-related Pol polyprotein from transposon 297-like Protein"/>
    <property type="match status" value="1"/>
</dbReference>
<dbReference type="InterPro" id="IPR012337">
    <property type="entry name" value="RNaseH-like_sf"/>
</dbReference>
<dbReference type="InterPro" id="IPR036397">
    <property type="entry name" value="RNaseH_sf"/>
</dbReference>
<evidence type="ECO:0000256" key="6">
    <source>
        <dbReference type="ARBA" id="ARBA00022723"/>
    </source>
</evidence>
<dbReference type="Proteomes" id="UP000694427">
    <property type="component" value="Unplaced"/>
</dbReference>
<dbReference type="InterPro" id="IPR001584">
    <property type="entry name" value="Integrase_cat-core"/>
</dbReference>
<dbReference type="Pfam" id="PF00665">
    <property type="entry name" value="rve"/>
    <property type="match status" value="1"/>
</dbReference>
<keyword evidence="4" id="KW-0548">Nucleotidyltransferase</keyword>
<evidence type="ECO:0000256" key="1">
    <source>
        <dbReference type="ARBA" id="ARBA00004123"/>
    </source>
</evidence>
<keyword evidence="15" id="KW-0233">DNA recombination</keyword>
<dbReference type="AlphaFoldDB" id="A0A8C1PUC8"/>
<dbReference type="InterPro" id="IPR041588">
    <property type="entry name" value="Integrase_H2C2"/>
</dbReference>
<dbReference type="GO" id="GO:0003964">
    <property type="term" value="F:RNA-directed DNA polymerase activity"/>
    <property type="evidence" value="ECO:0007669"/>
    <property type="project" value="UniProtKB-KW"/>
</dbReference>
<keyword evidence="2" id="KW-0645">Protease</keyword>
<keyword evidence="12" id="KW-0695">RNA-directed DNA polymerase</keyword>
<reference evidence="19" key="1">
    <citation type="submission" date="2025-08" db="UniProtKB">
        <authorList>
            <consortium name="Ensembl"/>
        </authorList>
    </citation>
    <scope>IDENTIFICATION</scope>
</reference>
<dbReference type="Ensembl" id="ENSCCRT00010120067.1">
    <property type="protein sequence ID" value="ENSCCRP00010107901.1"/>
    <property type="gene ID" value="ENSCCRG00010047611.1"/>
</dbReference>
<dbReference type="SMART" id="SM00298">
    <property type="entry name" value="CHROMO"/>
    <property type="match status" value="1"/>
</dbReference>
<dbReference type="PROSITE" id="PS50013">
    <property type="entry name" value="CHROMO_2"/>
    <property type="match status" value="1"/>
</dbReference>
<evidence type="ECO:0000313" key="20">
    <source>
        <dbReference type="Proteomes" id="UP000694427"/>
    </source>
</evidence>
<feature type="domain" description="Integrase catalytic" evidence="18">
    <location>
        <begin position="333"/>
        <end position="492"/>
    </location>
</feature>
<keyword evidence="9" id="KW-0378">Hydrolase</keyword>
<dbReference type="Gene3D" id="1.10.340.70">
    <property type="match status" value="1"/>
</dbReference>